<protein>
    <recommendedName>
        <fullName evidence="2">J domain-containing protein</fullName>
    </recommendedName>
</protein>
<dbReference type="Gene3D" id="1.10.287.110">
    <property type="entry name" value="DnaJ domain"/>
    <property type="match status" value="1"/>
</dbReference>
<sequence length="601" mass="68917">MTSPLPPDPYRALGVDKTSSFPEIRSAYRKLVLKCHPDKVNDASLKAIKQDEFQKVQQAYELLSNENRRLQYDEQVKLFELRREMGRGNPTARSNPFEYEVRTAEPRSAPYSSPRPKEQPNGFSRTAPRSYEDIPYDEPRSARKSASYESERKRDSREEEMRRETRKAAQAAQAAQEEIERARARLEKEARRATHSKREKTRDKERKRGSEEKYTRHAAYVEEVDSDDAYARTPPKSDKKSTRRMEEEIRMRNEEAKERNSQPILTPKWDDHKEYAAQYMQASRQKGLKDGLRRAETFTASPPAYNVRYAAPVPPPAPSYPPSDDDTPRRSSARSSSRRPSETPGRSREKSRSKSDKRSRDPYIVEPSPPPSIKKPGLHSYPSAPPVIPGYAAQTPRSQSVQAQFSRKESAPPMPPMPRASTFQAGDGSRGSRLKKSMEFESESDSDSPAYAGRRSASPPPRRQEETRYHVSNGRSIPIPHRSDPREDEYSRDRSPSPSPRPTRLAPERGPSGRQRQYHTSDTHEPIVIPVRPKMSPRETGHRSSASRNPPLYDQVKWSPSYGPQDVVYTTSSPPNSFRRDSDPGHREYSYPTRNREFIYT</sequence>
<dbReference type="InterPro" id="IPR018253">
    <property type="entry name" value="DnaJ_domain_CS"/>
</dbReference>
<feature type="region of interest" description="Disordered" evidence="1">
    <location>
        <begin position="82"/>
        <end position="269"/>
    </location>
</feature>
<dbReference type="PROSITE" id="PS00636">
    <property type="entry name" value="DNAJ_1"/>
    <property type="match status" value="1"/>
</dbReference>
<evidence type="ECO:0000313" key="3">
    <source>
        <dbReference type="EMBL" id="RFU28071.1"/>
    </source>
</evidence>
<feature type="compositionally biased region" description="Pro residues" evidence="1">
    <location>
        <begin position="312"/>
        <end position="321"/>
    </location>
</feature>
<dbReference type="AlphaFoldDB" id="A0A3E2H448"/>
<dbReference type="OrthoDB" id="10250354at2759"/>
<proteinExistence type="predicted"/>
<dbReference type="Pfam" id="PF00226">
    <property type="entry name" value="DnaJ"/>
    <property type="match status" value="1"/>
</dbReference>
<reference evidence="3 4" key="1">
    <citation type="submission" date="2018-05" db="EMBL/GenBank/DDBJ databases">
        <title>Draft genome sequence of Scytalidium lignicola DSM 105466, a ubiquitous saprotrophic fungus.</title>
        <authorList>
            <person name="Buettner E."/>
            <person name="Gebauer A.M."/>
            <person name="Hofrichter M."/>
            <person name="Liers C."/>
            <person name="Kellner H."/>
        </authorList>
    </citation>
    <scope>NUCLEOTIDE SEQUENCE [LARGE SCALE GENOMIC DNA]</scope>
    <source>
        <strain evidence="3 4">DSM 105466</strain>
    </source>
</reference>
<dbReference type="EMBL" id="NCSJ02000177">
    <property type="protein sequence ID" value="RFU28071.1"/>
    <property type="molecule type" value="Genomic_DNA"/>
</dbReference>
<feature type="compositionally biased region" description="Basic and acidic residues" evidence="1">
    <location>
        <begin position="481"/>
        <end position="495"/>
    </location>
</feature>
<feature type="compositionally biased region" description="Low complexity" evidence="1">
    <location>
        <begin position="302"/>
        <end position="311"/>
    </location>
</feature>
<dbReference type="InterPro" id="IPR001623">
    <property type="entry name" value="DnaJ_domain"/>
</dbReference>
<feature type="compositionally biased region" description="Basic and acidic residues" evidence="1">
    <location>
        <begin position="235"/>
        <end position="260"/>
    </location>
</feature>
<feature type="compositionally biased region" description="Low complexity" evidence="1">
    <location>
        <begin position="447"/>
        <end position="457"/>
    </location>
</feature>
<feature type="compositionally biased region" description="Basic and acidic residues" evidence="1">
    <location>
        <begin position="339"/>
        <end position="363"/>
    </location>
</feature>
<dbReference type="PANTHER" id="PTHR24074">
    <property type="entry name" value="CO-CHAPERONE PROTEIN DJLA"/>
    <property type="match status" value="1"/>
</dbReference>
<name>A0A3E2H448_SCYLI</name>
<feature type="compositionally biased region" description="Basic and acidic residues" evidence="1">
    <location>
        <begin position="178"/>
        <end position="192"/>
    </location>
</feature>
<feature type="compositionally biased region" description="Basic and acidic residues" evidence="1">
    <location>
        <begin position="149"/>
        <end position="167"/>
    </location>
</feature>
<dbReference type="PRINTS" id="PR00625">
    <property type="entry name" value="JDOMAIN"/>
</dbReference>
<organism evidence="3 4">
    <name type="scientific">Scytalidium lignicola</name>
    <name type="common">Hyphomycete</name>
    <dbReference type="NCBI Taxonomy" id="5539"/>
    <lineage>
        <taxon>Eukaryota</taxon>
        <taxon>Fungi</taxon>
        <taxon>Dikarya</taxon>
        <taxon>Ascomycota</taxon>
        <taxon>Pezizomycotina</taxon>
        <taxon>Leotiomycetes</taxon>
        <taxon>Leotiomycetes incertae sedis</taxon>
        <taxon>Scytalidium</taxon>
    </lineage>
</organism>
<comment type="caution">
    <text evidence="3">The sequence shown here is derived from an EMBL/GenBank/DDBJ whole genome shotgun (WGS) entry which is preliminary data.</text>
</comment>
<accession>A0A3E2H448</accession>
<dbReference type="OMA" id="PPDIDPY"/>
<feature type="compositionally biased region" description="Basic and acidic residues" evidence="1">
    <location>
        <begin position="578"/>
        <end position="601"/>
    </location>
</feature>
<feature type="compositionally biased region" description="Basic and acidic residues" evidence="1">
    <location>
        <begin position="200"/>
        <end position="215"/>
    </location>
</feature>
<feature type="domain" description="J" evidence="2">
    <location>
        <begin position="8"/>
        <end position="76"/>
    </location>
</feature>
<feature type="compositionally biased region" description="Basic and acidic residues" evidence="1">
    <location>
        <begin position="287"/>
        <end position="296"/>
    </location>
</feature>
<dbReference type="PROSITE" id="PS50076">
    <property type="entry name" value="DNAJ_2"/>
    <property type="match status" value="1"/>
</dbReference>
<feature type="region of interest" description="Disordered" evidence="1">
    <location>
        <begin position="282"/>
        <end position="601"/>
    </location>
</feature>
<dbReference type="SUPFAM" id="SSF46565">
    <property type="entry name" value="Chaperone J-domain"/>
    <property type="match status" value="1"/>
</dbReference>
<dbReference type="InterPro" id="IPR036869">
    <property type="entry name" value="J_dom_sf"/>
</dbReference>
<gene>
    <name evidence="3" type="ORF">B7463_g8277</name>
</gene>
<keyword evidence="4" id="KW-1185">Reference proteome</keyword>
<dbReference type="InterPro" id="IPR050817">
    <property type="entry name" value="DjlA_DnaK_co-chaperone"/>
</dbReference>
<feature type="non-terminal residue" evidence="3">
    <location>
        <position position="1"/>
    </location>
</feature>
<dbReference type="STRING" id="5539.A0A3E2H448"/>
<evidence type="ECO:0000259" key="2">
    <source>
        <dbReference type="PROSITE" id="PS50076"/>
    </source>
</evidence>
<dbReference type="CDD" id="cd06257">
    <property type="entry name" value="DnaJ"/>
    <property type="match status" value="1"/>
</dbReference>
<evidence type="ECO:0000313" key="4">
    <source>
        <dbReference type="Proteomes" id="UP000258309"/>
    </source>
</evidence>
<feature type="compositionally biased region" description="Polar residues" evidence="1">
    <location>
        <begin position="395"/>
        <end position="405"/>
    </location>
</feature>
<feature type="non-terminal residue" evidence="3">
    <location>
        <position position="601"/>
    </location>
</feature>
<dbReference type="Proteomes" id="UP000258309">
    <property type="component" value="Unassembled WGS sequence"/>
</dbReference>
<evidence type="ECO:0000256" key="1">
    <source>
        <dbReference type="SAM" id="MobiDB-lite"/>
    </source>
</evidence>
<dbReference type="SMART" id="SM00271">
    <property type="entry name" value="DnaJ"/>
    <property type="match status" value="1"/>
</dbReference>